<name>U5NAS0_9BURK</name>
<dbReference type="PATRIC" id="fig|946483.4.peg.1242"/>
<evidence type="ECO:0000313" key="1">
    <source>
        <dbReference type="EMBL" id="AGX87328.1"/>
    </source>
</evidence>
<dbReference type="KEGG" id="cbx:Cenrod_1236"/>
<dbReference type="AlphaFoldDB" id="U5NAS0"/>
<accession>U5NAS0</accession>
<dbReference type="EMBL" id="CP004885">
    <property type="protein sequence ID" value="AGX87328.1"/>
    <property type="molecule type" value="Genomic_DNA"/>
</dbReference>
<dbReference type="RefSeq" id="WP_022772311.1">
    <property type="nucleotide sequence ID" value="NC_022576.1"/>
</dbReference>
<gene>
    <name evidence="1" type="ORF">Cenrod_1236</name>
</gene>
<organism evidence="1 2">
    <name type="scientific">Candidatus Symbiobacter mobilis CR</name>
    <dbReference type="NCBI Taxonomy" id="946483"/>
    <lineage>
        <taxon>Bacteria</taxon>
        <taxon>Pseudomonadati</taxon>
        <taxon>Pseudomonadota</taxon>
        <taxon>Betaproteobacteria</taxon>
        <taxon>Burkholderiales</taxon>
        <taxon>Comamonadaceae</taxon>
    </lineage>
</organism>
<reference evidence="1 2" key="1">
    <citation type="journal article" date="2013" name="Genome Biol.">
        <title>Genomic analysis reveals key aspects of prokaryotic symbiosis in the phototrophic consortium "Chlorochromatium aggregatum".</title>
        <authorList>
            <person name="Liu Z."/>
            <person name="Muller J."/>
            <person name="Li T."/>
            <person name="Alvey R.M."/>
            <person name="Vogl K."/>
            <person name="Frigaard N.U."/>
            <person name="Rockwell N.C."/>
            <person name="Boyd E.S."/>
            <person name="Tomsho L.P."/>
            <person name="Schuster S.C."/>
            <person name="Henke P."/>
            <person name="Rohde M."/>
            <person name="Overmann J."/>
            <person name="Bryant D.A."/>
        </authorList>
    </citation>
    <scope>NUCLEOTIDE SEQUENCE [LARGE SCALE GENOMIC DNA]</scope>
    <source>
        <strain evidence="1">CR</strain>
    </source>
</reference>
<dbReference type="Proteomes" id="UP000017184">
    <property type="component" value="Chromosome"/>
</dbReference>
<sequence length="154" mass="18532">MVACHVPDVTVERTGDGSLVHDFHRDFVSQPACYAGHEVWFFPEKDRGKELIFWHLVEREDPPRSGNRLPDFRRSERLPWARPMLDNCVQPEIKAWDYEEGDGDMHTYVWLEHFDYVIVMKRYRDGCRRLITAYWVDYESKRRALLKKYSKRLP</sequence>
<dbReference type="HOGENOM" id="CLU_126392_0_0_4"/>
<dbReference type="STRING" id="946483.Cenrod_1236"/>
<dbReference type="eggNOG" id="ENOG5032W57">
    <property type="taxonomic scope" value="Bacteria"/>
</dbReference>
<evidence type="ECO:0000313" key="2">
    <source>
        <dbReference type="Proteomes" id="UP000017184"/>
    </source>
</evidence>
<keyword evidence="2" id="KW-1185">Reference proteome</keyword>
<protein>
    <submittedName>
        <fullName evidence="1">Uncharacterized protein</fullName>
    </submittedName>
</protein>
<proteinExistence type="predicted"/>